<dbReference type="InterPro" id="IPR029024">
    <property type="entry name" value="TerB-like"/>
</dbReference>
<dbReference type="KEGG" id="mlt:VC82_438"/>
<proteinExistence type="predicted"/>
<evidence type="ECO:0000313" key="2">
    <source>
        <dbReference type="Proteomes" id="UP000032726"/>
    </source>
</evidence>
<dbReference type="EMBL" id="CP011071">
    <property type="protein sequence ID" value="AKA34119.1"/>
    <property type="molecule type" value="Genomic_DNA"/>
</dbReference>
<dbReference type="PATRIC" id="fig|516051.4.peg.453"/>
<dbReference type="RefSeq" id="WP_045800922.1">
    <property type="nucleotide sequence ID" value="NZ_CP011071.1"/>
</dbReference>
<organism evidence="1 2">
    <name type="scientific">Flagellimonas lutaonensis</name>
    <dbReference type="NCBI Taxonomy" id="516051"/>
    <lineage>
        <taxon>Bacteria</taxon>
        <taxon>Pseudomonadati</taxon>
        <taxon>Bacteroidota</taxon>
        <taxon>Flavobacteriia</taxon>
        <taxon>Flavobacteriales</taxon>
        <taxon>Flavobacteriaceae</taxon>
        <taxon>Flagellimonas</taxon>
    </lineage>
</organism>
<accession>A0A0D5YQC7</accession>
<dbReference type="STRING" id="516051.VC82_438"/>
<dbReference type="SUPFAM" id="SSF158682">
    <property type="entry name" value="TerB-like"/>
    <property type="match status" value="2"/>
</dbReference>
<evidence type="ECO:0000313" key="1">
    <source>
        <dbReference type="EMBL" id="AKA34119.1"/>
    </source>
</evidence>
<protein>
    <recommendedName>
        <fullName evidence="3">TerB family tellurite resistance protein</fullName>
    </recommendedName>
</protein>
<sequence>MSTYEEKLSILSELIAFARVDDKMKSSEYAFLIQVALSLGVERSVFEKLLRQKAKKKILGSQADRIVQFHRLVLLMNIDQEQHKQEIQKLHEIGLAMGLPPAAIDQVLEVMHEYPDKIVPPNVLLRIFTAQNN</sequence>
<dbReference type="OrthoDB" id="1143847at2"/>
<dbReference type="Proteomes" id="UP000032726">
    <property type="component" value="Chromosome"/>
</dbReference>
<dbReference type="Gene3D" id="1.10.3680.10">
    <property type="entry name" value="TerB-like"/>
    <property type="match status" value="1"/>
</dbReference>
<dbReference type="AlphaFoldDB" id="A0A0D5YQC7"/>
<reference evidence="1 2" key="1">
    <citation type="submission" date="2015-03" db="EMBL/GenBank/DDBJ databases">
        <title>Complete genome sequence of Muricauda lutaonensis CC-HSB-11T, isolated from a coastal hot spring.</title>
        <authorList>
            <person name="Kim K.M."/>
        </authorList>
    </citation>
    <scope>NUCLEOTIDE SEQUENCE [LARGE SCALE GENOMIC DNA]</scope>
    <source>
        <strain evidence="1 2">CC-HSB-11</strain>
    </source>
</reference>
<dbReference type="HOGENOM" id="CLU_141006_0_0_10"/>
<evidence type="ECO:0008006" key="3">
    <source>
        <dbReference type="Google" id="ProtNLM"/>
    </source>
</evidence>
<gene>
    <name evidence="1" type="ORF">VC82_438</name>
</gene>
<keyword evidence="2" id="KW-1185">Reference proteome</keyword>
<name>A0A0D5YQC7_9FLAO</name>